<dbReference type="Proteomes" id="UP000286288">
    <property type="component" value="Unassembled WGS sequence"/>
</dbReference>
<protein>
    <submittedName>
        <fullName evidence="1">Uncharacterized protein</fullName>
    </submittedName>
</protein>
<name>A0A415EXB7_ENTCA</name>
<evidence type="ECO:0000313" key="1">
    <source>
        <dbReference type="EMBL" id="RHK07951.1"/>
    </source>
</evidence>
<dbReference type="AlphaFoldDB" id="A0A415EXB7"/>
<dbReference type="EMBL" id="QRMZ01000002">
    <property type="protein sequence ID" value="RHK07951.1"/>
    <property type="molecule type" value="Genomic_DNA"/>
</dbReference>
<gene>
    <name evidence="1" type="ORF">DW084_02175</name>
</gene>
<organism evidence="1 2">
    <name type="scientific">Enterococcus casseliflavus</name>
    <name type="common">Enterococcus flavescens</name>
    <dbReference type="NCBI Taxonomy" id="37734"/>
    <lineage>
        <taxon>Bacteria</taxon>
        <taxon>Bacillati</taxon>
        <taxon>Bacillota</taxon>
        <taxon>Bacilli</taxon>
        <taxon>Lactobacillales</taxon>
        <taxon>Enterococcaceae</taxon>
        <taxon>Enterococcus</taxon>
    </lineage>
</organism>
<reference evidence="1 2" key="1">
    <citation type="submission" date="2018-08" db="EMBL/GenBank/DDBJ databases">
        <title>A genome reference for cultivated species of the human gut microbiota.</title>
        <authorList>
            <person name="Zou Y."/>
            <person name="Xue W."/>
            <person name="Luo G."/>
        </authorList>
    </citation>
    <scope>NUCLEOTIDE SEQUENCE [LARGE SCALE GENOMIC DNA]</scope>
    <source>
        <strain evidence="1 2">AF48-16</strain>
    </source>
</reference>
<proteinExistence type="predicted"/>
<evidence type="ECO:0000313" key="2">
    <source>
        <dbReference type="Proteomes" id="UP000286288"/>
    </source>
</evidence>
<comment type="caution">
    <text evidence="1">The sequence shown here is derived from an EMBL/GenBank/DDBJ whole genome shotgun (WGS) entry which is preliminary data.</text>
</comment>
<accession>A0A415EXB7</accession>
<sequence>MICVGSPNEKQLVKHLISSLDRLRLFAFVDKKAHFSNKKGRCKKRRSPEIKKDFHFPLRGL</sequence>